<evidence type="ECO:0000256" key="2">
    <source>
        <dbReference type="PIRSR" id="PIRSR000097-1"/>
    </source>
</evidence>
<keyword evidence="1" id="KW-0560">Oxidoreductase</keyword>
<proteinExistence type="predicted"/>
<evidence type="ECO:0000256" key="3">
    <source>
        <dbReference type="PIRSR" id="PIRSR000097-2"/>
    </source>
</evidence>
<evidence type="ECO:0000313" key="7">
    <source>
        <dbReference type="Proteomes" id="UP000254866"/>
    </source>
</evidence>
<dbReference type="SUPFAM" id="SSF51430">
    <property type="entry name" value="NAD(P)-linked oxidoreductase"/>
    <property type="match status" value="1"/>
</dbReference>
<dbReference type="GeneID" id="43595301"/>
<feature type="binding site" evidence="3">
    <location>
        <position position="124"/>
    </location>
    <ligand>
        <name>substrate</name>
    </ligand>
</feature>
<accession>A0A370U400</accession>
<gene>
    <name evidence="6" type="ORF">BP5553_02452</name>
</gene>
<evidence type="ECO:0000256" key="1">
    <source>
        <dbReference type="ARBA" id="ARBA00023002"/>
    </source>
</evidence>
<dbReference type="PRINTS" id="PR00069">
    <property type="entry name" value="ALDKETRDTASE"/>
</dbReference>
<comment type="caution">
    <text evidence="6">The sequence shown here is derived from an EMBL/GenBank/DDBJ whole genome shotgun (WGS) entry which is preliminary data.</text>
</comment>
<dbReference type="Pfam" id="PF00248">
    <property type="entry name" value="Aldo_ket_red"/>
    <property type="match status" value="1"/>
</dbReference>
<evidence type="ECO:0000313" key="6">
    <source>
        <dbReference type="EMBL" id="RDL42473.1"/>
    </source>
</evidence>
<dbReference type="PROSITE" id="PS00062">
    <property type="entry name" value="ALDOKETO_REDUCTASE_2"/>
    <property type="match status" value="1"/>
</dbReference>
<dbReference type="STRING" id="2656787.A0A370U400"/>
<dbReference type="EMBL" id="NPIC01000001">
    <property type="protein sequence ID" value="RDL42473.1"/>
    <property type="molecule type" value="Genomic_DNA"/>
</dbReference>
<dbReference type="InterPro" id="IPR036812">
    <property type="entry name" value="NAD(P)_OxRdtase_dom_sf"/>
</dbReference>
<dbReference type="RefSeq" id="XP_031875129.1">
    <property type="nucleotide sequence ID" value="XM_032011075.1"/>
</dbReference>
<dbReference type="PANTHER" id="PTHR11732">
    <property type="entry name" value="ALDO/KETO REDUCTASE"/>
    <property type="match status" value="1"/>
</dbReference>
<dbReference type="FunFam" id="3.20.20.100:FF:000002">
    <property type="entry name" value="2,5-diketo-D-gluconic acid reductase A"/>
    <property type="match status" value="1"/>
</dbReference>
<dbReference type="InterPro" id="IPR018170">
    <property type="entry name" value="Aldo/ket_reductase_CS"/>
</dbReference>
<dbReference type="PIRSF" id="PIRSF000097">
    <property type="entry name" value="AKR"/>
    <property type="match status" value="1"/>
</dbReference>
<reference evidence="6 7" key="1">
    <citation type="journal article" date="2018" name="IMA Fungus">
        <title>IMA Genome-F 9: Draft genome sequence of Annulohypoxylon stygium, Aspergillus mulundensis, Berkeleyomyces basicola (syn. Thielaviopsis basicola), Ceratocystis smalleyi, two Cercospora beticola strains, Coleophoma cylindrospora, Fusarium fracticaudum, Phialophora cf. hyalina, and Morchella septimelata.</title>
        <authorList>
            <person name="Wingfield B.D."/>
            <person name="Bills G.F."/>
            <person name="Dong Y."/>
            <person name="Huang W."/>
            <person name="Nel W.J."/>
            <person name="Swalarsk-Parry B.S."/>
            <person name="Vaghefi N."/>
            <person name="Wilken P.M."/>
            <person name="An Z."/>
            <person name="de Beer Z.W."/>
            <person name="De Vos L."/>
            <person name="Chen L."/>
            <person name="Duong T.A."/>
            <person name="Gao Y."/>
            <person name="Hammerbacher A."/>
            <person name="Kikkert J.R."/>
            <person name="Li Y."/>
            <person name="Li H."/>
            <person name="Li K."/>
            <person name="Li Q."/>
            <person name="Liu X."/>
            <person name="Ma X."/>
            <person name="Naidoo K."/>
            <person name="Pethybridge S.J."/>
            <person name="Sun J."/>
            <person name="Steenkamp E.T."/>
            <person name="van der Nest M.A."/>
            <person name="van Wyk S."/>
            <person name="Wingfield M.J."/>
            <person name="Xiong C."/>
            <person name="Yue Q."/>
            <person name="Zhang X."/>
        </authorList>
    </citation>
    <scope>NUCLEOTIDE SEQUENCE [LARGE SCALE GENOMIC DNA]</scope>
    <source>
        <strain evidence="6 7">BP 5553</strain>
    </source>
</reference>
<feature type="site" description="Lowers pKa of active site Tyr" evidence="4">
    <location>
        <position position="93"/>
    </location>
</feature>
<evidence type="ECO:0000256" key="4">
    <source>
        <dbReference type="PIRSR" id="PIRSR000097-3"/>
    </source>
</evidence>
<keyword evidence="7" id="KW-1185">Reference proteome</keyword>
<dbReference type="PROSITE" id="PS00798">
    <property type="entry name" value="ALDOKETO_REDUCTASE_1"/>
    <property type="match status" value="1"/>
</dbReference>
<dbReference type="PROSITE" id="PS00063">
    <property type="entry name" value="ALDOKETO_REDUCTASE_3"/>
    <property type="match status" value="1"/>
</dbReference>
<dbReference type="InterPro" id="IPR023210">
    <property type="entry name" value="NADP_OxRdtase_dom"/>
</dbReference>
<dbReference type="GO" id="GO:0016616">
    <property type="term" value="F:oxidoreductase activity, acting on the CH-OH group of donors, NAD or NADP as acceptor"/>
    <property type="evidence" value="ECO:0007669"/>
    <property type="project" value="UniProtKB-ARBA"/>
</dbReference>
<feature type="active site" description="Proton donor" evidence="2">
    <location>
        <position position="68"/>
    </location>
</feature>
<dbReference type="Gene3D" id="3.20.20.100">
    <property type="entry name" value="NADP-dependent oxidoreductase domain"/>
    <property type="match status" value="1"/>
</dbReference>
<sequence>MTSQTQTQTTSLTSMLSKPDSRKFKINTGSYIPAVGFGTWKSSPEDAYNSVKTALESGYRHIDAAWIYGNEPEVGRAIKDSGVRREDIFLTTKLWSTYHSRVAENLELSLKQLGVDYLDLYLMHWPVALNPNGEPPNFPLLPDGTRDLHDRNFVDTWKDMEKLLSTGKVKAIGVSNFDIHNLEILRQKCTVVPAVDQVEMHAYLQQKNLQKYCDERGIHITAYSPLGSTGSTVKTEKLVLEIASHHGCDPCAVLLAWGVQSGHSVLPKSINESRIRSNFQAVTLTKDEMEQIESLESGQRYSQPAWGVTVFHS</sequence>
<protein>
    <recommendedName>
        <fullName evidence="5">NADP-dependent oxidoreductase domain-containing protein</fullName>
    </recommendedName>
</protein>
<organism evidence="6 7">
    <name type="scientific">Venustampulla echinocandica</name>
    <dbReference type="NCBI Taxonomy" id="2656787"/>
    <lineage>
        <taxon>Eukaryota</taxon>
        <taxon>Fungi</taxon>
        <taxon>Dikarya</taxon>
        <taxon>Ascomycota</taxon>
        <taxon>Pezizomycotina</taxon>
        <taxon>Leotiomycetes</taxon>
        <taxon>Helotiales</taxon>
        <taxon>Pleuroascaceae</taxon>
        <taxon>Venustampulla</taxon>
    </lineage>
</organism>
<feature type="domain" description="NADP-dependent oxidoreductase" evidence="5">
    <location>
        <begin position="35"/>
        <end position="295"/>
    </location>
</feature>
<name>A0A370U400_9HELO</name>
<dbReference type="Proteomes" id="UP000254866">
    <property type="component" value="Unassembled WGS sequence"/>
</dbReference>
<dbReference type="OrthoDB" id="416253at2759"/>
<dbReference type="InterPro" id="IPR020471">
    <property type="entry name" value="AKR"/>
</dbReference>
<evidence type="ECO:0000259" key="5">
    <source>
        <dbReference type="Pfam" id="PF00248"/>
    </source>
</evidence>
<dbReference type="AlphaFoldDB" id="A0A370U400"/>